<proteinExistence type="predicted"/>
<protein>
    <recommendedName>
        <fullName evidence="4">Transmembrane protein</fullName>
    </recommendedName>
</protein>
<dbReference type="AlphaFoldDB" id="A0AAW1JNA0"/>
<evidence type="ECO:0000313" key="2">
    <source>
        <dbReference type="EMBL" id="KAK9705852.1"/>
    </source>
</evidence>
<accession>A0AAW1JNA0</accession>
<keyword evidence="1" id="KW-0472">Membrane</keyword>
<keyword evidence="3" id="KW-1185">Reference proteome</keyword>
<sequence>MSKQFHEVFDDMVTSKVNIKFCGVGEMSPTIICIFIYDPGVMFSLTNKSQICTWTKILELRNGWKLNVNYKEVQSWGYLYIELKLWIQLRILIDFPPFQNDVTCLCVNGEILCDSVQYFLGGSSYSFGLGVVDMKMVSLLLCCREKLSLFGDIWLTRFVVMLFAFIARSLVVCRICVKPLTIILTLEDKGGLKGTERDGVGMGITWTTLTNVNVIAMVSSIVMGDICVACVRDLFGAFDPVGHE</sequence>
<dbReference type="EMBL" id="JBDFQZ010000007">
    <property type="protein sequence ID" value="KAK9705852.1"/>
    <property type="molecule type" value="Genomic_DNA"/>
</dbReference>
<comment type="caution">
    <text evidence="2">The sequence shown here is derived from an EMBL/GenBank/DDBJ whole genome shotgun (WGS) entry which is preliminary data.</text>
</comment>
<gene>
    <name evidence="2" type="ORF">RND81_07G087000</name>
</gene>
<organism evidence="2 3">
    <name type="scientific">Saponaria officinalis</name>
    <name type="common">Common soapwort</name>
    <name type="synonym">Lychnis saponaria</name>
    <dbReference type="NCBI Taxonomy" id="3572"/>
    <lineage>
        <taxon>Eukaryota</taxon>
        <taxon>Viridiplantae</taxon>
        <taxon>Streptophyta</taxon>
        <taxon>Embryophyta</taxon>
        <taxon>Tracheophyta</taxon>
        <taxon>Spermatophyta</taxon>
        <taxon>Magnoliopsida</taxon>
        <taxon>eudicotyledons</taxon>
        <taxon>Gunneridae</taxon>
        <taxon>Pentapetalae</taxon>
        <taxon>Caryophyllales</taxon>
        <taxon>Caryophyllaceae</taxon>
        <taxon>Caryophylleae</taxon>
        <taxon>Saponaria</taxon>
    </lineage>
</organism>
<keyword evidence="1" id="KW-0812">Transmembrane</keyword>
<evidence type="ECO:0000313" key="3">
    <source>
        <dbReference type="Proteomes" id="UP001443914"/>
    </source>
</evidence>
<dbReference type="Proteomes" id="UP001443914">
    <property type="component" value="Unassembled WGS sequence"/>
</dbReference>
<evidence type="ECO:0008006" key="4">
    <source>
        <dbReference type="Google" id="ProtNLM"/>
    </source>
</evidence>
<reference evidence="2" key="1">
    <citation type="submission" date="2024-03" db="EMBL/GenBank/DDBJ databases">
        <title>WGS assembly of Saponaria officinalis var. Norfolk2.</title>
        <authorList>
            <person name="Jenkins J."/>
            <person name="Shu S."/>
            <person name="Grimwood J."/>
            <person name="Barry K."/>
            <person name="Goodstein D."/>
            <person name="Schmutz J."/>
            <person name="Leebens-Mack J."/>
            <person name="Osbourn A."/>
        </authorList>
    </citation>
    <scope>NUCLEOTIDE SEQUENCE [LARGE SCALE GENOMIC DNA]</scope>
    <source>
        <strain evidence="2">JIC</strain>
    </source>
</reference>
<keyword evidence="1" id="KW-1133">Transmembrane helix</keyword>
<feature type="transmembrane region" description="Helical" evidence="1">
    <location>
        <begin position="154"/>
        <end position="171"/>
    </location>
</feature>
<name>A0AAW1JNA0_SAPOF</name>
<evidence type="ECO:0000256" key="1">
    <source>
        <dbReference type="SAM" id="Phobius"/>
    </source>
</evidence>